<dbReference type="SMART" id="SM00419">
    <property type="entry name" value="HTH_CRP"/>
    <property type="match status" value="1"/>
</dbReference>
<evidence type="ECO:0000256" key="3">
    <source>
        <dbReference type="ARBA" id="ARBA00023015"/>
    </source>
</evidence>
<dbReference type="InterPro" id="IPR000595">
    <property type="entry name" value="cNMP-bd_dom"/>
</dbReference>
<dbReference type="Proteomes" id="UP000192610">
    <property type="component" value="Unassembled WGS sequence"/>
</dbReference>
<keyword evidence="4" id="KW-0238">DNA-binding</keyword>
<evidence type="ECO:0000313" key="11">
    <source>
        <dbReference type="Proteomes" id="UP000192610"/>
    </source>
</evidence>
<feature type="domain" description="Cyclic nucleotide-binding" evidence="7">
    <location>
        <begin position="159"/>
        <end position="267"/>
    </location>
</feature>
<evidence type="ECO:0000259" key="9">
    <source>
        <dbReference type="PROSITE" id="PS51063"/>
    </source>
</evidence>
<dbReference type="PROSITE" id="PS50110">
    <property type="entry name" value="RESPONSE_REGULATORY"/>
    <property type="match status" value="1"/>
</dbReference>
<proteinExistence type="predicted"/>
<dbReference type="InterPro" id="IPR036388">
    <property type="entry name" value="WH-like_DNA-bd_sf"/>
</dbReference>
<keyword evidence="2" id="KW-0902">Two-component regulatory system</keyword>
<dbReference type="PROSITE" id="PS51063">
    <property type="entry name" value="HTH_CRP_2"/>
    <property type="match status" value="1"/>
</dbReference>
<evidence type="ECO:0000256" key="6">
    <source>
        <dbReference type="PROSITE-ProRule" id="PRU00169"/>
    </source>
</evidence>
<feature type="domain" description="HTH crp-type" evidence="9">
    <location>
        <begin position="281"/>
        <end position="346"/>
    </location>
</feature>
<dbReference type="STRING" id="354355.SAMN05660816_02536"/>
<evidence type="ECO:0000256" key="1">
    <source>
        <dbReference type="ARBA" id="ARBA00022553"/>
    </source>
</evidence>
<keyword evidence="1" id="KW-0597">Phosphoprotein</keyword>
<keyword evidence="3" id="KW-0805">Transcription regulation</keyword>
<reference evidence="11" key="1">
    <citation type="submission" date="2016-04" db="EMBL/GenBank/DDBJ databases">
        <authorList>
            <person name="Chen L."/>
            <person name="Zhuang W."/>
            <person name="Wang G."/>
        </authorList>
    </citation>
    <scope>NUCLEOTIDE SEQUENCE [LARGE SCALE GENOMIC DNA]</scope>
    <source>
        <strain evidence="11">17621</strain>
    </source>
</reference>
<name>A0A1V9DYA8_9BACT</name>
<accession>A0A1V9DYA8</accession>
<dbReference type="OrthoDB" id="9127033at2"/>
<dbReference type="Pfam" id="PF00072">
    <property type="entry name" value="Response_reg"/>
    <property type="match status" value="1"/>
</dbReference>
<dbReference type="Gene3D" id="2.60.120.10">
    <property type="entry name" value="Jelly Rolls"/>
    <property type="match status" value="1"/>
</dbReference>
<dbReference type="SUPFAM" id="SSF46785">
    <property type="entry name" value="Winged helix' DNA-binding domain"/>
    <property type="match status" value="1"/>
</dbReference>
<dbReference type="InterPro" id="IPR014710">
    <property type="entry name" value="RmlC-like_jellyroll"/>
</dbReference>
<dbReference type="Gene3D" id="1.10.10.10">
    <property type="entry name" value="Winged helix-like DNA-binding domain superfamily/Winged helix DNA-binding domain"/>
    <property type="match status" value="1"/>
</dbReference>
<organism evidence="10 11">
    <name type="scientific">Niastella yeongjuensis</name>
    <dbReference type="NCBI Taxonomy" id="354355"/>
    <lineage>
        <taxon>Bacteria</taxon>
        <taxon>Pseudomonadati</taxon>
        <taxon>Bacteroidota</taxon>
        <taxon>Chitinophagia</taxon>
        <taxon>Chitinophagales</taxon>
        <taxon>Chitinophagaceae</taxon>
        <taxon>Niastella</taxon>
    </lineage>
</organism>
<dbReference type="GO" id="GO:0000976">
    <property type="term" value="F:transcription cis-regulatory region binding"/>
    <property type="evidence" value="ECO:0007669"/>
    <property type="project" value="TreeGrafter"/>
</dbReference>
<sequence length="353" mass="40178">MKKILVIENNAGTRENIAEILELANYKVYTAEDGKTGIEIALLQKPDLILCEVLMPQLDGYGVLHLIHKNPTIRNTPFIFMSDTADRAEMRKGMELGADDYIIKPIEKTELLQAIECRLKRAEWLKQEFVPREAAINGNGHHLHDIPKNGNERDILCLLSDNRDVCKYKRKQIIYVEGNRPARLYYIKKGKVKTYKTNEEGKELIVGIYGEGDFLGYVALLEGTVYKERAETMENTELAIIPKDEFDALMNTRKEVVVRFMTMMARNITEKEQLLLGLAYNSLRKKVADALITVNKKYKTSINISRENLAAIAGTATASMIRTLSEFKSEKLIEIHDGAITILNEKELENLLN</sequence>
<dbReference type="Gene3D" id="3.40.50.2300">
    <property type="match status" value="1"/>
</dbReference>
<dbReference type="CDD" id="cd00038">
    <property type="entry name" value="CAP_ED"/>
    <property type="match status" value="1"/>
</dbReference>
<comment type="caution">
    <text evidence="10">The sequence shown here is derived from an EMBL/GenBank/DDBJ whole genome shotgun (WGS) entry which is preliminary data.</text>
</comment>
<dbReference type="Pfam" id="PF13545">
    <property type="entry name" value="HTH_Crp_2"/>
    <property type="match status" value="1"/>
</dbReference>
<dbReference type="GO" id="GO:0006355">
    <property type="term" value="P:regulation of DNA-templated transcription"/>
    <property type="evidence" value="ECO:0007669"/>
    <property type="project" value="InterPro"/>
</dbReference>
<dbReference type="SMART" id="SM00100">
    <property type="entry name" value="cNMP"/>
    <property type="match status" value="1"/>
</dbReference>
<dbReference type="AlphaFoldDB" id="A0A1V9DYA8"/>
<dbReference type="RefSeq" id="WP_081204873.1">
    <property type="nucleotide sequence ID" value="NZ_FOCZ01000004.1"/>
</dbReference>
<dbReference type="InterPro" id="IPR018490">
    <property type="entry name" value="cNMP-bd_dom_sf"/>
</dbReference>
<dbReference type="SUPFAM" id="SSF51206">
    <property type="entry name" value="cAMP-binding domain-like"/>
    <property type="match status" value="1"/>
</dbReference>
<dbReference type="InterPro" id="IPR011006">
    <property type="entry name" value="CheY-like_superfamily"/>
</dbReference>
<dbReference type="Pfam" id="PF00027">
    <property type="entry name" value="cNMP_binding"/>
    <property type="match status" value="1"/>
</dbReference>
<comment type="caution">
    <text evidence="6">Lacks conserved residue(s) required for the propagation of feature annotation.</text>
</comment>
<dbReference type="SMART" id="SM00448">
    <property type="entry name" value="REC"/>
    <property type="match status" value="1"/>
</dbReference>
<gene>
    <name evidence="10" type="ORF">A4H97_19330</name>
</gene>
<dbReference type="EMBL" id="LVXG01000082">
    <property type="protein sequence ID" value="OQP38863.1"/>
    <property type="molecule type" value="Genomic_DNA"/>
</dbReference>
<dbReference type="GO" id="GO:0032993">
    <property type="term" value="C:protein-DNA complex"/>
    <property type="evidence" value="ECO:0007669"/>
    <property type="project" value="TreeGrafter"/>
</dbReference>
<protein>
    <submittedName>
        <fullName evidence="10">Transcriptional regulator</fullName>
    </submittedName>
</protein>
<evidence type="ECO:0000313" key="10">
    <source>
        <dbReference type="EMBL" id="OQP38863.1"/>
    </source>
</evidence>
<dbReference type="InterPro" id="IPR036390">
    <property type="entry name" value="WH_DNA-bd_sf"/>
</dbReference>
<dbReference type="InterPro" id="IPR012318">
    <property type="entry name" value="HTH_CRP"/>
</dbReference>
<dbReference type="SUPFAM" id="SSF52172">
    <property type="entry name" value="CheY-like"/>
    <property type="match status" value="1"/>
</dbReference>
<dbReference type="CDD" id="cd00156">
    <property type="entry name" value="REC"/>
    <property type="match status" value="1"/>
</dbReference>
<dbReference type="InterPro" id="IPR039420">
    <property type="entry name" value="WalR-like"/>
</dbReference>
<dbReference type="GO" id="GO:0000156">
    <property type="term" value="F:phosphorelay response regulator activity"/>
    <property type="evidence" value="ECO:0007669"/>
    <property type="project" value="TreeGrafter"/>
</dbReference>
<evidence type="ECO:0000256" key="4">
    <source>
        <dbReference type="ARBA" id="ARBA00023125"/>
    </source>
</evidence>
<dbReference type="PANTHER" id="PTHR48111">
    <property type="entry name" value="REGULATOR OF RPOS"/>
    <property type="match status" value="1"/>
</dbReference>
<evidence type="ECO:0000256" key="5">
    <source>
        <dbReference type="ARBA" id="ARBA00023163"/>
    </source>
</evidence>
<feature type="domain" description="Response regulatory" evidence="8">
    <location>
        <begin position="3"/>
        <end position="119"/>
    </location>
</feature>
<evidence type="ECO:0000259" key="7">
    <source>
        <dbReference type="PROSITE" id="PS50042"/>
    </source>
</evidence>
<dbReference type="InterPro" id="IPR001789">
    <property type="entry name" value="Sig_transdc_resp-reg_receiver"/>
</dbReference>
<dbReference type="PROSITE" id="PS50042">
    <property type="entry name" value="CNMP_BINDING_3"/>
    <property type="match status" value="1"/>
</dbReference>
<keyword evidence="5" id="KW-0804">Transcription</keyword>
<dbReference type="PANTHER" id="PTHR48111:SF1">
    <property type="entry name" value="TWO-COMPONENT RESPONSE REGULATOR ORR33"/>
    <property type="match status" value="1"/>
</dbReference>
<evidence type="ECO:0000259" key="8">
    <source>
        <dbReference type="PROSITE" id="PS50110"/>
    </source>
</evidence>
<evidence type="ECO:0000256" key="2">
    <source>
        <dbReference type="ARBA" id="ARBA00023012"/>
    </source>
</evidence>
<keyword evidence="11" id="KW-1185">Reference proteome</keyword>
<dbReference type="GO" id="GO:0005829">
    <property type="term" value="C:cytosol"/>
    <property type="evidence" value="ECO:0007669"/>
    <property type="project" value="TreeGrafter"/>
</dbReference>